<dbReference type="InterPro" id="IPR005545">
    <property type="entry name" value="YCII"/>
</dbReference>
<dbReference type="EMBL" id="JBIGHZ010000001">
    <property type="protein sequence ID" value="MFG6447346.1"/>
    <property type="molecule type" value="Genomic_DNA"/>
</dbReference>
<keyword evidence="4" id="KW-1185">Reference proteome</keyword>
<accession>A0ABW7FSP0</accession>
<dbReference type="InterPro" id="IPR011008">
    <property type="entry name" value="Dimeric_a/b-barrel"/>
</dbReference>
<name>A0ABW7FSP0_9BURK</name>
<dbReference type="RefSeq" id="WP_394458712.1">
    <property type="nucleotide sequence ID" value="NZ_JBIGHZ010000001.1"/>
</dbReference>
<dbReference type="SUPFAM" id="SSF54909">
    <property type="entry name" value="Dimeric alpha+beta barrel"/>
    <property type="match status" value="1"/>
</dbReference>
<organism evidence="3 4">
    <name type="scientific">Roseateles rivi</name>
    <dbReference type="NCBI Taxonomy" id="3299028"/>
    <lineage>
        <taxon>Bacteria</taxon>
        <taxon>Pseudomonadati</taxon>
        <taxon>Pseudomonadota</taxon>
        <taxon>Betaproteobacteria</taxon>
        <taxon>Burkholderiales</taxon>
        <taxon>Sphaerotilaceae</taxon>
        <taxon>Roseateles</taxon>
    </lineage>
</organism>
<dbReference type="Gene3D" id="3.30.70.1060">
    <property type="entry name" value="Dimeric alpha+beta barrel"/>
    <property type="match status" value="1"/>
</dbReference>
<dbReference type="Pfam" id="PF03795">
    <property type="entry name" value="YCII"/>
    <property type="match status" value="1"/>
</dbReference>
<dbReference type="Proteomes" id="UP001606099">
    <property type="component" value="Unassembled WGS sequence"/>
</dbReference>
<evidence type="ECO:0000256" key="1">
    <source>
        <dbReference type="ARBA" id="ARBA00007689"/>
    </source>
</evidence>
<feature type="domain" description="YCII-related" evidence="2">
    <location>
        <begin position="20"/>
        <end position="105"/>
    </location>
</feature>
<protein>
    <submittedName>
        <fullName evidence="3">YciI family protein</fullName>
    </submittedName>
</protein>
<comment type="similarity">
    <text evidence="1">Belongs to the YciI family.</text>
</comment>
<proteinExistence type="inferred from homology"/>
<reference evidence="3 4" key="1">
    <citation type="submission" date="2024-08" db="EMBL/GenBank/DDBJ databases">
        <authorList>
            <person name="Lu H."/>
        </authorList>
    </citation>
    <scope>NUCLEOTIDE SEQUENCE [LARGE SCALE GENOMIC DNA]</scope>
    <source>
        <strain evidence="3 4">BYS180W</strain>
    </source>
</reference>
<gene>
    <name evidence="3" type="ORF">ACG0Z6_03710</name>
</gene>
<evidence type="ECO:0000313" key="4">
    <source>
        <dbReference type="Proteomes" id="UP001606099"/>
    </source>
</evidence>
<evidence type="ECO:0000259" key="2">
    <source>
        <dbReference type="Pfam" id="PF03795"/>
    </source>
</evidence>
<evidence type="ECO:0000313" key="3">
    <source>
        <dbReference type="EMBL" id="MFG6447346.1"/>
    </source>
</evidence>
<sequence>MAEARDYQALTANQHETWTLFAVRMHDKPNSAALRAQNLAAHLAWVEAHAEQVRAAGSLREDPQATPVGGLWVVRAADKAAVEALIATDPFTTCGLRSHWDIFYWSQAIPGPKSF</sequence>
<comment type="caution">
    <text evidence="3">The sequence shown here is derived from an EMBL/GenBank/DDBJ whole genome shotgun (WGS) entry which is preliminary data.</text>
</comment>